<feature type="transmembrane region" description="Helical" evidence="6">
    <location>
        <begin position="86"/>
        <end position="109"/>
    </location>
</feature>
<organism evidence="8 9">
    <name type="scientific">Protopolystoma xenopodis</name>
    <dbReference type="NCBI Taxonomy" id="117903"/>
    <lineage>
        <taxon>Eukaryota</taxon>
        <taxon>Metazoa</taxon>
        <taxon>Spiralia</taxon>
        <taxon>Lophotrochozoa</taxon>
        <taxon>Platyhelminthes</taxon>
        <taxon>Monogenea</taxon>
        <taxon>Polyopisthocotylea</taxon>
        <taxon>Polystomatidea</taxon>
        <taxon>Polystomatidae</taxon>
        <taxon>Protopolystoma</taxon>
    </lineage>
</organism>
<keyword evidence="9" id="KW-1185">Reference proteome</keyword>
<dbReference type="InterPro" id="IPR005821">
    <property type="entry name" value="Ion_trans_dom"/>
</dbReference>
<dbReference type="GO" id="GO:0005216">
    <property type="term" value="F:monoatomic ion channel activity"/>
    <property type="evidence" value="ECO:0007669"/>
    <property type="project" value="InterPro"/>
</dbReference>
<evidence type="ECO:0000259" key="7">
    <source>
        <dbReference type="Pfam" id="PF00520"/>
    </source>
</evidence>
<keyword evidence="4 6" id="KW-0472">Membrane</keyword>
<dbReference type="Pfam" id="PF00520">
    <property type="entry name" value="Ion_trans"/>
    <property type="match status" value="1"/>
</dbReference>
<accession>A0A448XNK2</accession>
<dbReference type="PROSITE" id="PS51257">
    <property type="entry name" value="PROKAR_LIPOPROTEIN"/>
    <property type="match status" value="1"/>
</dbReference>
<proteinExistence type="predicted"/>
<evidence type="ECO:0000256" key="1">
    <source>
        <dbReference type="ARBA" id="ARBA00004141"/>
    </source>
</evidence>
<evidence type="ECO:0000256" key="6">
    <source>
        <dbReference type="SAM" id="Phobius"/>
    </source>
</evidence>
<dbReference type="GO" id="GO:0016020">
    <property type="term" value="C:membrane"/>
    <property type="evidence" value="ECO:0007669"/>
    <property type="project" value="UniProtKB-SubCell"/>
</dbReference>
<dbReference type="PANTHER" id="PTHR46726">
    <property type="entry name" value="TWO PORE CHANNEL 3"/>
    <property type="match status" value="1"/>
</dbReference>
<keyword evidence="3 6" id="KW-1133">Transmembrane helix</keyword>
<dbReference type="PANTHER" id="PTHR46726:SF1">
    <property type="entry name" value="TWO-PORE CALCIUM CHANNEL 3"/>
    <property type="match status" value="1"/>
</dbReference>
<comment type="subcellular location">
    <subcellularLocation>
        <location evidence="1">Membrane</location>
        <topology evidence="1">Multi-pass membrane protein</topology>
    </subcellularLocation>
</comment>
<reference evidence="8" key="1">
    <citation type="submission" date="2018-11" db="EMBL/GenBank/DDBJ databases">
        <authorList>
            <consortium name="Pathogen Informatics"/>
        </authorList>
    </citation>
    <scope>NUCLEOTIDE SEQUENCE</scope>
</reference>
<evidence type="ECO:0000313" key="8">
    <source>
        <dbReference type="EMBL" id="VEL41010.1"/>
    </source>
</evidence>
<dbReference type="Proteomes" id="UP000784294">
    <property type="component" value="Unassembled WGS sequence"/>
</dbReference>
<dbReference type="Gene3D" id="1.10.287.70">
    <property type="match status" value="1"/>
</dbReference>
<feature type="transmembrane region" description="Helical" evidence="6">
    <location>
        <begin position="130"/>
        <end position="157"/>
    </location>
</feature>
<feature type="transmembrane region" description="Helical" evidence="6">
    <location>
        <begin position="16"/>
        <end position="45"/>
    </location>
</feature>
<evidence type="ECO:0000313" key="9">
    <source>
        <dbReference type="Proteomes" id="UP000784294"/>
    </source>
</evidence>
<evidence type="ECO:0000256" key="2">
    <source>
        <dbReference type="ARBA" id="ARBA00022692"/>
    </source>
</evidence>
<keyword evidence="2 6" id="KW-0812">Transmembrane</keyword>
<feature type="compositionally biased region" description="Polar residues" evidence="5">
    <location>
        <begin position="273"/>
        <end position="291"/>
    </location>
</feature>
<gene>
    <name evidence="8" type="ORF">PXEA_LOCUS34450</name>
</gene>
<comment type="caution">
    <text evidence="8">The sequence shown here is derived from an EMBL/GenBank/DDBJ whole genome shotgun (WGS) entry which is preliminary data.</text>
</comment>
<dbReference type="OrthoDB" id="10068803at2759"/>
<evidence type="ECO:0000256" key="4">
    <source>
        <dbReference type="ARBA" id="ARBA00023136"/>
    </source>
</evidence>
<evidence type="ECO:0000256" key="3">
    <source>
        <dbReference type="ARBA" id="ARBA00022989"/>
    </source>
</evidence>
<protein>
    <recommendedName>
        <fullName evidence="7">Ion transport domain-containing protein</fullName>
    </recommendedName>
</protein>
<feature type="region of interest" description="Disordered" evidence="5">
    <location>
        <begin position="267"/>
        <end position="291"/>
    </location>
</feature>
<dbReference type="EMBL" id="CAAALY010267476">
    <property type="protein sequence ID" value="VEL41010.1"/>
    <property type="molecule type" value="Genomic_DNA"/>
</dbReference>
<dbReference type="AlphaFoldDB" id="A0A448XNK2"/>
<name>A0A448XNK2_9PLAT</name>
<evidence type="ECO:0000256" key="5">
    <source>
        <dbReference type="SAM" id="MobiDB-lite"/>
    </source>
</evidence>
<feature type="domain" description="Ion transport" evidence="7">
    <location>
        <begin position="2"/>
        <end position="155"/>
    </location>
</feature>
<sequence>MRSCRLLKIFIRIKPFLVVVNCILTILPSLLAYACMLFILFYFFATIGMTYFAGLFTPPTNLSYTNLSNETVNCNNSRLADSEYVSWHYCIFNFNSLTEAFVIMLVLTVGNNWHIFTAGHEAVTNRWTRLFFLIIHISCVLLVLNIVLAFIIEAFLIQFEAQKSSFEEEIRERLRELNIEANEQLSLRGLIGYNESGFMLTREMLDQAFPEEEEEEDGEETRKKRNSVSREFTAFLLHEETTSIEVMLIRMFQSELEELSTSYMKNISERTSSRPSVDSDSEQGSTSSMHDNFKFQNVLNY</sequence>